<dbReference type="PANTHER" id="PTHR11552">
    <property type="entry name" value="GLUCOSE-METHANOL-CHOLINE GMC OXIDOREDUCTASE"/>
    <property type="match status" value="1"/>
</dbReference>
<evidence type="ECO:0000313" key="5">
    <source>
        <dbReference type="Proteomes" id="UP001172159"/>
    </source>
</evidence>
<dbReference type="PROSITE" id="PS00624">
    <property type="entry name" value="GMC_OXRED_2"/>
    <property type="match status" value="1"/>
</dbReference>
<evidence type="ECO:0000259" key="3">
    <source>
        <dbReference type="PROSITE" id="PS00624"/>
    </source>
</evidence>
<evidence type="ECO:0000313" key="4">
    <source>
        <dbReference type="EMBL" id="KAK0714211.1"/>
    </source>
</evidence>
<dbReference type="Proteomes" id="UP001172159">
    <property type="component" value="Unassembled WGS sequence"/>
</dbReference>
<feature type="binding site" evidence="2">
    <location>
        <position position="177"/>
    </location>
    <ligand>
        <name>FAD</name>
        <dbReference type="ChEBI" id="CHEBI:57692"/>
    </ligand>
</feature>
<dbReference type="GO" id="GO:0050660">
    <property type="term" value="F:flavin adenine dinucleotide binding"/>
    <property type="evidence" value="ECO:0007669"/>
    <property type="project" value="InterPro"/>
</dbReference>
<name>A0AA40AE74_9PEZI</name>
<dbReference type="Gene3D" id="3.50.50.60">
    <property type="entry name" value="FAD/NAD(P)-binding domain"/>
    <property type="match status" value="2"/>
</dbReference>
<feature type="binding site" evidence="2">
    <location>
        <begin position="185"/>
        <end position="188"/>
    </location>
    <ligand>
        <name>FAD</name>
        <dbReference type="ChEBI" id="CHEBI:57692"/>
    </ligand>
</feature>
<evidence type="ECO:0000256" key="2">
    <source>
        <dbReference type="PIRSR" id="PIRSR000137-2"/>
    </source>
</evidence>
<dbReference type="Pfam" id="PF05199">
    <property type="entry name" value="GMC_oxred_C"/>
    <property type="match status" value="1"/>
</dbReference>
<dbReference type="InterPro" id="IPR000172">
    <property type="entry name" value="GMC_OxRdtase_N"/>
</dbReference>
<dbReference type="SUPFAM" id="SSF54373">
    <property type="entry name" value="FAD-linked reductases, C-terminal domain"/>
    <property type="match status" value="1"/>
</dbReference>
<accession>A0AA40AE74</accession>
<dbReference type="InterPro" id="IPR012132">
    <property type="entry name" value="GMC_OxRdtase"/>
</dbReference>
<dbReference type="PIRSF" id="PIRSF000137">
    <property type="entry name" value="Alcohol_oxidase"/>
    <property type="match status" value="1"/>
</dbReference>
<dbReference type="PANTHER" id="PTHR11552:SF80">
    <property type="entry name" value="GMC OXIDOREDUCTASE"/>
    <property type="match status" value="1"/>
</dbReference>
<dbReference type="GO" id="GO:0016614">
    <property type="term" value="F:oxidoreductase activity, acting on CH-OH group of donors"/>
    <property type="evidence" value="ECO:0007669"/>
    <property type="project" value="InterPro"/>
</dbReference>
<feature type="binding site" evidence="2">
    <location>
        <position position="336"/>
    </location>
    <ligand>
        <name>FAD</name>
        <dbReference type="ChEBI" id="CHEBI:57692"/>
    </ligand>
</feature>
<reference evidence="4" key="1">
    <citation type="submission" date="2023-06" db="EMBL/GenBank/DDBJ databases">
        <title>Genome-scale phylogeny and comparative genomics of the fungal order Sordariales.</title>
        <authorList>
            <consortium name="Lawrence Berkeley National Laboratory"/>
            <person name="Hensen N."/>
            <person name="Bonometti L."/>
            <person name="Westerberg I."/>
            <person name="Brannstrom I.O."/>
            <person name="Guillou S."/>
            <person name="Cros-Aarteil S."/>
            <person name="Calhoun S."/>
            <person name="Haridas S."/>
            <person name="Kuo A."/>
            <person name="Mondo S."/>
            <person name="Pangilinan J."/>
            <person name="Riley R."/>
            <person name="Labutti K."/>
            <person name="Andreopoulos B."/>
            <person name="Lipzen A."/>
            <person name="Chen C."/>
            <person name="Yanf M."/>
            <person name="Daum C."/>
            <person name="Ng V."/>
            <person name="Clum A."/>
            <person name="Steindorff A."/>
            <person name="Ohm R."/>
            <person name="Martin F."/>
            <person name="Silar P."/>
            <person name="Natvig D."/>
            <person name="Lalanne C."/>
            <person name="Gautier V."/>
            <person name="Ament-Velasquez S.L."/>
            <person name="Kruys A."/>
            <person name="Hutchinson M.I."/>
            <person name="Powell A.J."/>
            <person name="Barry K."/>
            <person name="Miller A.N."/>
            <person name="Grigoriev I.V."/>
            <person name="Debuchy R."/>
            <person name="Gladieux P."/>
            <person name="Thoren M.H."/>
            <person name="Johannesson H."/>
        </authorList>
    </citation>
    <scope>NUCLEOTIDE SEQUENCE</scope>
    <source>
        <strain evidence="4">CBS 540.89</strain>
    </source>
</reference>
<proteinExistence type="inferred from homology"/>
<organism evidence="4 5">
    <name type="scientific">Apiosordaria backusii</name>
    <dbReference type="NCBI Taxonomy" id="314023"/>
    <lineage>
        <taxon>Eukaryota</taxon>
        <taxon>Fungi</taxon>
        <taxon>Dikarya</taxon>
        <taxon>Ascomycota</taxon>
        <taxon>Pezizomycotina</taxon>
        <taxon>Sordariomycetes</taxon>
        <taxon>Sordariomycetidae</taxon>
        <taxon>Sordariales</taxon>
        <taxon>Lasiosphaeriaceae</taxon>
        <taxon>Apiosordaria</taxon>
    </lineage>
</organism>
<dbReference type="AlphaFoldDB" id="A0AA40AE74"/>
<keyword evidence="2" id="KW-0285">Flavoprotein</keyword>
<dbReference type="SUPFAM" id="SSF51905">
    <property type="entry name" value="FAD/NAD(P)-binding domain"/>
    <property type="match status" value="1"/>
</dbReference>
<sequence>MSVNVGISFCNSLMLTDSKQQISREMHKILAQKLLEVLCISPPLQIIHISSPPTLAGLAVVEAAPAAATYDYIVVGSGPGGGPLAADLARAGYSTLLIEAGGDEGDNPTYAEIAYFNEAANDEATRWDFWVKHYDDPAEDRKFKHTTWDTGDGTFYVGLDPPEGAKYLGIQYPRAAVLGGCAMHNAAVCSLPAEDDWNIIVNKTGDTSWSPDNMRKYLKKIERNQYLPPGDPNRGYDGWLATSVGPADWARNNSNPATSILKKLATLTGQDETRAAELLESDILSAAPNLDETSSFYNLAQHADKTGKRNSPNNYVRATLADPAKYPLTLKLHTLVTRVLFDESTVGVSGVSPRAIGVEIMEGESLYKADPKHRGQTAPKSQILAAREVIVSGGAFNSPQILKLSGIGPKDELAKFNIPLVKHLPGVGENLGDNYEGSLLAMGQKPVESGLITAVFRTPNAPDKRRNIFTWCGAFSFEGFWPGFPTWHGAEQYTCALVHMQPKSQAGSVTLRSADPQDTPEINFRFFKNHGDQDLEELVEGANILREAMNAVPEPVAPFVERHPCEGDRRESGDCGVEVQKEYFKSQAYSHHATSTCAIGGDDEEMAVLDSKFRVRGVKGLRVVDASAFPVVPGAFPSCPTMMIGVKAAEDIIAERKKEDAEAAKL</sequence>
<comment type="similarity">
    <text evidence="1">Belongs to the GMC oxidoreductase family.</text>
</comment>
<dbReference type="EMBL" id="JAUKTV010000015">
    <property type="protein sequence ID" value="KAK0714211.1"/>
    <property type="molecule type" value="Genomic_DNA"/>
</dbReference>
<evidence type="ECO:0000256" key="1">
    <source>
        <dbReference type="ARBA" id="ARBA00010790"/>
    </source>
</evidence>
<dbReference type="Gene3D" id="3.30.560.10">
    <property type="entry name" value="Glucose Oxidase, domain 3"/>
    <property type="match status" value="1"/>
</dbReference>
<keyword evidence="2" id="KW-0274">FAD</keyword>
<dbReference type="InterPro" id="IPR036188">
    <property type="entry name" value="FAD/NAD-bd_sf"/>
</dbReference>
<keyword evidence="5" id="KW-1185">Reference proteome</keyword>
<protein>
    <recommendedName>
        <fullName evidence="3">Glucose-methanol-choline oxidoreductase N-terminal domain-containing protein</fullName>
    </recommendedName>
</protein>
<gene>
    <name evidence="4" type="ORF">B0T21DRAFT_426239</name>
</gene>
<dbReference type="Pfam" id="PF00732">
    <property type="entry name" value="GMC_oxred_N"/>
    <property type="match status" value="1"/>
</dbReference>
<feature type="domain" description="Glucose-methanol-choline oxidoreductase N-terminal" evidence="3">
    <location>
        <begin position="394"/>
        <end position="408"/>
    </location>
</feature>
<comment type="caution">
    <text evidence="4">The sequence shown here is derived from an EMBL/GenBank/DDBJ whole genome shotgun (WGS) entry which is preliminary data.</text>
</comment>
<dbReference type="InterPro" id="IPR007867">
    <property type="entry name" value="GMC_OxRtase_C"/>
</dbReference>
<comment type="cofactor">
    <cofactor evidence="2">
        <name>FAD</name>
        <dbReference type="ChEBI" id="CHEBI:57692"/>
    </cofactor>
</comment>